<dbReference type="InParanoid" id="G4U065"/>
<proteinExistence type="predicted"/>
<protein>
    <submittedName>
        <fullName evidence="1">Uncharacterized protein</fullName>
    </submittedName>
</protein>
<feature type="non-terminal residue" evidence="1">
    <location>
        <position position="61"/>
    </location>
</feature>
<comment type="caution">
    <text evidence="1">The sequence shown here is derived from an EMBL/GenBank/DDBJ whole genome shotgun (WGS) entry which is preliminary data.</text>
</comment>
<dbReference type="AlphaFoldDB" id="G4U065"/>
<evidence type="ECO:0000313" key="2">
    <source>
        <dbReference type="Proteomes" id="UP000007148"/>
    </source>
</evidence>
<sequence>RAECGPGEQDAQGDGANDVQAAVCDGGDCACAGIAGDFYCLAQAVLVLSYCYLYIGGCAMT</sequence>
<name>G4U065_SERID</name>
<gene>
    <name evidence="1" type="ORF">PIIN_10941</name>
</gene>
<organism evidence="1 2">
    <name type="scientific">Serendipita indica (strain DSM 11827)</name>
    <name type="common">Root endophyte fungus</name>
    <name type="synonym">Piriformospora indica</name>
    <dbReference type="NCBI Taxonomy" id="1109443"/>
    <lineage>
        <taxon>Eukaryota</taxon>
        <taxon>Fungi</taxon>
        <taxon>Dikarya</taxon>
        <taxon>Basidiomycota</taxon>
        <taxon>Agaricomycotina</taxon>
        <taxon>Agaricomycetes</taxon>
        <taxon>Sebacinales</taxon>
        <taxon>Serendipitaceae</taxon>
        <taxon>Serendipita</taxon>
    </lineage>
</organism>
<reference evidence="1 2" key="1">
    <citation type="journal article" date="2011" name="PLoS Pathog.">
        <title>Endophytic Life Strategies Decoded by Genome and Transcriptome Analyses of the Mutualistic Root Symbiont Piriformospora indica.</title>
        <authorList>
            <person name="Zuccaro A."/>
            <person name="Lahrmann U."/>
            <person name="Guldener U."/>
            <person name="Langen G."/>
            <person name="Pfiffi S."/>
            <person name="Biedenkopf D."/>
            <person name="Wong P."/>
            <person name="Samans B."/>
            <person name="Grimm C."/>
            <person name="Basiewicz M."/>
            <person name="Murat C."/>
            <person name="Martin F."/>
            <person name="Kogel K.H."/>
        </authorList>
    </citation>
    <scope>NUCLEOTIDE SEQUENCE [LARGE SCALE GENOMIC DNA]</scope>
    <source>
        <strain evidence="1 2">DSM 11827</strain>
    </source>
</reference>
<dbReference type="HOGENOM" id="CLU_2929070_0_0_1"/>
<dbReference type="EMBL" id="CAFZ01001141">
    <property type="protein sequence ID" value="CCA76958.1"/>
    <property type="molecule type" value="Genomic_DNA"/>
</dbReference>
<dbReference type="Proteomes" id="UP000007148">
    <property type="component" value="Unassembled WGS sequence"/>
</dbReference>
<evidence type="ECO:0000313" key="1">
    <source>
        <dbReference type="EMBL" id="CCA76958.1"/>
    </source>
</evidence>
<accession>G4U065</accession>
<keyword evidence="2" id="KW-1185">Reference proteome</keyword>